<sequence length="182" mass="19715">MIAALAERDGLGLLPGHPPRIHFAYLDPDHRAAGGRWHDSATVGDGMAPAYRPHVIVVSENKDTAIHFPALPNAISVEGDGFGAAAAAGIAWLATAPHLIYWGGMDAYGFESVDNFRREGLPVRTILMDQTTYERYEIRLSHRRAGKTPQACNPQTSAASHGHRKSPVRASDRPRLDAVPAH</sequence>
<comment type="caution">
    <text evidence="3">The sequence shown here is derived from an EMBL/GenBank/DDBJ whole genome shotgun (WGS) entry which is preliminary data.</text>
</comment>
<dbReference type="Pfam" id="PF09983">
    <property type="entry name" value="JetD_C"/>
    <property type="match status" value="1"/>
</dbReference>
<feature type="domain" description="Wadjet protein JetD C-terminal" evidence="2">
    <location>
        <begin position="17"/>
        <end position="142"/>
    </location>
</feature>
<dbReference type="RefSeq" id="WP_380832470.1">
    <property type="nucleotide sequence ID" value="NZ_JBHTCG010000062.1"/>
</dbReference>
<dbReference type="InterPro" id="IPR024534">
    <property type="entry name" value="JetD_C"/>
</dbReference>
<keyword evidence="4" id="KW-1185">Reference proteome</keyword>
<evidence type="ECO:0000313" key="4">
    <source>
        <dbReference type="Proteomes" id="UP001596496"/>
    </source>
</evidence>
<name>A0ABW2PLD4_9ACTN</name>
<gene>
    <name evidence="3" type="ORF">ACFQSB_39630</name>
</gene>
<dbReference type="Proteomes" id="UP001596496">
    <property type="component" value="Unassembled WGS sequence"/>
</dbReference>
<dbReference type="EMBL" id="JBHTCG010000062">
    <property type="protein sequence ID" value="MFC7388373.1"/>
    <property type="molecule type" value="Genomic_DNA"/>
</dbReference>
<evidence type="ECO:0000256" key="1">
    <source>
        <dbReference type="SAM" id="MobiDB-lite"/>
    </source>
</evidence>
<evidence type="ECO:0000313" key="3">
    <source>
        <dbReference type="EMBL" id="MFC7388373.1"/>
    </source>
</evidence>
<protein>
    <submittedName>
        <fullName evidence="3">Wadjet anti-phage system protein JetD domain-containing protein</fullName>
    </submittedName>
</protein>
<feature type="region of interest" description="Disordered" evidence="1">
    <location>
        <begin position="144"/>
        <end position="182"/>
    </location>
</feature>
<reference evidence="4" key="1">
    <citation type="journal article" date="2019" name="Int. J. Syst. Evol. Microbiol.">
        <title>The Global Catalogue of Microorganisms (GCM) 10K type strain sequencing project: providing services to taxonomists for standard genome sequencing and annotation.</title>
        <authorList>
            <consortium name="The Broad Institute Genomics Platform"/>
            <consortium name="The Broad Institute Genome Sequencing Center for Infectious Disease"/>
            <person name="Wu L."/>
            <person name="Ma J."/>
        </authorList>
    </citation>
    <scope>NUCLEOTIDE SEQUENCE [LARGE SCALE GENOMIC DNA]</scope>
    <source>
        <strain evidence="4">CECT 7649</strain>
    </source>
</reference>
<proteinExistence type="predicted"/>
<organism evidence="3 4">
    <name type="scientific">Sphaerisporangium rhizosphaerae</name>
    <dbReference type="NCBI Taxonomy" id="2269375"/>
    <lineage>
        <taxon>Bacteria</taxon>
        <taxon>Bacillati</taxon>
        <taxon>Actinomycetota</taxon>
        <taxon>Actinomycetes</taxon>
        <taxon>Streptosporangiales</taxon>
        <taxon>Streptosporangiaceae</taxon>
        <taxon>Sphaerisporangium</taxon>
    </lineage>
</organism>
<evidence type="ECO:0000259" key="2">
    <source>
        <dbReference type="Pfam" id="PF09983"/>
    </source>
</evidence>
<feature type="compositionally biased region" description="Polar residues" evidence="1">
    <location>
        <begin position="150"/>
        <end position="159"/>
    </location>
</feature>
<accession>A0ABW2PLD4</accession>